<feature type="region of interest" description="Disordered" evidence="3">
    <location>
        <begin position="234"/>
        <end position="269"/>
    </location>
</feature>
<reference evidence="6" key="1">
    <citation type="submission" date="2020-05" db="EMBL/GenBank/DDBJ databases">
        <title>Evolutionary and genomic comparisons of hybrid uninucleate and nonhybrid Rhizoctonia fungi.</title>
        <authorList>
            <person name="Li C."/>
            <person name="Chen X."/>
        </authorList>
    </citation>
    <scope>NUCLEOTIDE SEQUENCE</scope>
    <source>
        <strain evidence="6">AG-1 IA</strain>
    </source>
</reference>
<evidence type="ECO:0000256" key="1">
    <source>
        <dbReference type="ARBA" id="ARBA00023157"/>
    </source>
</evidence>
<keyword evidence="4" id="KW-0732">Signal</keyword>
<gene>
    <name evidence="6" type="ORF">RhiXN_06828</name>
</gene>
<comment type="catalytic activity">
    <reaction evidence="2">
        <text>[(1-&gt;4)-beta-D-glucosyl]n+m + reduced acceptor + O2 = 4-dehydro-beta-D-glucosyl-[(1-&gt;4)-beta-D-glucosyl]n-1 + [(1-&gt;4)-beta-D-glucosyl]m + acceptor + H2O.</text>
        <dbReference type="EC" id="1.14.99.56"/>
    </reaction>
</comment>
<organism evidence="6 7">
    <name type="scientific">Rhizoctonia solani</name>
    <dbReference type="NCBI Taxonomy" id="456999"/>
    <lineage>
        <taxon>Eukaryota</taxon>
        <taxon>Fungi</taxon>
        <taxon>Dikarya</taxon>
        <taxon>Basidiomycota</taxon>
        <taxon>Agaricomycotina</taxon>
        <taxon>Agaricomycetes</taxon>
        <taxon>Cantharellales</taxon>
        <taxon>Ceratobasidiaceae</taxon>
        <taxon>Rhizoctonia</taxon>
    </lineage>
</organism>
<dbReference type="GO" id="GO:0030248">
    <property type="term" value="F:cellulose binding"/>
    <property type="evidence" value="ECO:0007669"/>
    <property type="project" value="UniProtKB-UniRule"/>
</dbReference>
<keyword evidence="1 2" id="KW-1015">Disulfide bond</keyword>
<keyword evidence="2" id="KW-0136">Cellulose degradation</keyword>
<feature type="signal peptide" evidence="4">
    <location>
        <begin position="1"/>
        <end position="20"/>
    </location>
</feature>
<feature type="chain" id="PRO_5034108415" description="AA9 family lytic polysaccharide monooxygenase" evidence="4">
    <location>
        <begin position="21"/>
        <end position="291"/>
    </location>
</feature>
<dbReference type="PANTHER" id="PTHR33353">
    <property type="entry name" value="PUTATIVE (AFU_ORTHOLOGUE AFUA_1G12560)-RELATED"/>
    <property type="match status" value="1"/>
</dbReference>
<dbReference type="EC" id="1.14.99.56" evidence="2"/>
<keyword evidence="2" id="KW-0119">Carbohydrate metabolism</keyword>
<keyword evidence="6" id="KW-0378">Hydrolase</keyword>
<accession>A0A8H8SXX4</accession>
<dbReference type="KEGG" id="rsx:RhiXN_06828"/>
<proteinExistence type="predicted"/>
<dbReference type="Proteomes" id="UP000650533">
    <property type="component" value="Chromosome 7"/>
</dbReference>
<dbReference type="GO" id="GO:0008810">
    <property type="term" value="F:cellulase activity"/>
    <property type="evidence" value="ECO:0007669"/>
    <property type="project" value="UniProtKB-UniRule"/>
</dbReference>
<feature type="compositionally biased region" description="Low complexity" evidence="3">
    <location>
        <begin position="234"/>
        <end position="266"/>
    </location>
</feature>
<dbReference type="GeneID" id="67029107"/>
<comment type="domain">
    <text evidence="2">Has a modular structure: an endo-beta-1,4-glucanase catalytic module at the N-terminus, a linker rich in serines and threonines, and a C-terminal carbohydrate-binding module (CBM).</text>
</comment>
<dbReference type="Gene3D" id="2.70.50.70">
    <property type="match status" value="2"/>
</dbReference>
<dbReference type="InterPro" id="IPR049892">
    <property type="entry name" value="AA9"/>
</dbReference>
<dbReference type="GO" id="GO:0005576">
    <property type="term" value="C:extracellular region"/>
    <property type="evidence" value="ECO:0007669"/>
    <property type="project" value="UniProtKB-SubCell"/>
</dbReference>
<dbReference type="GO" id="GO:0030245">
    <property type="term" value="P:cellulose catabolic process"/>
    <property type="evidence" value="ECO:0007669"/>
    <property type="project" value="UniProtKB-UniRule"/>
</dbReference>
<keyword evidence="2" id="KW-0964">Secreted</keyword>
<dbReference type="AlphaFoldDB" id="A0A8H8SXX4"/>
<dbReference type="RefSeq" id="XP_043182076.1">
    <property type="nucleotide sequence ID" value="XM_043326644.1"/>
</dbReference>
<evidence type="ECO:0000256" key="2">
    <source>
        <dbReference type="RuleBase" id="RU368122"/>
    </source>
</evidence>
<dbReference type="PANTHER" id="PTHR33353:SF19">
    <property type="entry name" value="GLYCOSYLHYDROLASE FAMILY 61-8 PROTEIN"/>
    <property type="match status" value="1"/>
</dbReference>
<sequence length="291" mass="30402">MIKSSFATSIFLASLGLVLAHGGVTSIAIGGKTYQGWQPFLGASNQATAGRPYSSYDPILNPVASTMHCNDDGTAGSNQQTLTIAVYLAACPDAGCTSVNTATAKWFKIYELGLISGTVYTGKWANGLLMANLKWDTAIPSNLKPGNYLIRWETLALHQSNTPQFYPECAQLQVTGSGTAFPTSEYLVSIPGAWKASDPGVTIDIYGEAAKTQTTYIIPGPRIYPGFTGVNNTTPVTSSAPNTTPTTTAAPITTTAAPPTTTTPSTGGAAQYAQCGGKGWTPASLRINVPY</sequence>
<evidence type="ECO:0000313" key="6">
    <source>
        <dbReference type="EMBL" id="QRW21839.1"/>
    </source>
</evidence>
<dbReference type="EMBL" id="CP059664">
    <property type="protein sequence ID" value="QRW21839.1"/>
    <property type="molecule type" value="Genomic_DNA"/>
</dbReference>
<name>A0A8H8SXX4_9AGAM</name>
<evidence type="ECO:0000256" key="3">
    <source>
        <dbReference type="SAM" id="MobiDB-lite"/>
    </source>
</evidence>
<protein>
    <recommendedName>
        <fullName evidence="2">AA9 family lytic polysaccharide monooxygenase</fullName>
        <ecNumber evidence="2">1.14.99.56</ecNumber>
    </recommendedName>
    <alternativeName>
        <fullName evidence="2">Endo-beta-1,4-glucanase</fullName>
    </alternativeName>
    <alternativeName>
        <fullName evidence="2">Glycosyl hydrolase 61 family protein</fullName>
    </alternativeName>
</protein>
<dbReference type="InterPro" id="IPR005103">
    <property type="entry name" value="AA9_LPMO"/>
</dbReference>
<dbReference type="Pfam" id="PF03443">
    <property type="entry name" value="AA9"/>
    <property type="match status" value="1"/>
</dbReference>
<keyword evidence="2" id="KW-0624">Polysaccharide degradation</keyword>
<evidence type="ECO:0000256" key="4">
    <source>
        <dbReference type="SAM" id="SignalP"/>
    </source>
</evidence>
<feature type="domain" description="Auxiliary Activity family 9 catalytic" evidence="5">
    <location>
        <begin position="21"/>
        <end position="215"/>
    </location>
</feature>
<comment type="subcellular location">
    <subcellularLocation>
        <location evidence="2">Secreted</location>
    </subcellularLocation>
</comment>
<comment type="function">
    <text evidence="2">Lytic polysaccharide monooxygenase (LMPO) that depolymerizes crystalline and amorphous polysaccharides via the oxidation of scissile alpha- or beta-(1-4)-glycosidic bonds, yielding C1 and/or C4 oxidation products. Catalysis by LPMOs requires the reduction of the active-site copper from Cu(II) to Cu(I) by a reducing agent and H(2)O(2) or O(2) as a cosubstrate.</text>
</comment>
<evidence type="ECO:0000313" key="7">
    <source>
        <dbReference type="Proteomes" id="UP000650533"/>
    </source>
</evidence>
<evidence type="ECO:0000259" key="5">
    <source>
        <dbReference type="Pfam" id="PF03443"/>
    </source>
</evidence>
<dbReference type="CDD" id="cd21175">
    <property type="entry name" value="LPMO_AA9"/>
    <property type="match status" value="1"/>
</dbReference>